<protein>
    <submittedName>
        <fullName evidence="2">Uncharacterized protein</fullName>
    </submittedName>
</protein>
<evidence type="ECO:0000313" key="3">
    <source>
        <dbReference type="Proteomes" id="UP001054837"/>
    </source>
</evidence>
<comment type="caution">
    <text evidence="2">The sequence shown here is derived from an EMBL/GenBank/DDBJ whole genome shotgun (WGS) entry which is preliminary data.</text>
</comment>
<dbReference type="Proteomes" id="UP001054837">
    <property type="component" value="Unassembled WGS sequence"/>
</dbReference>
<dbReference type="EMBL" id="BPLQ01002197">
    <property type="protein sequence ID" value="GIX89723.1"/>
    <property type="molecule type" value="Genomic_DNA"/>
</dbReference>
<gene>
    <name evidence="1" type="ORF">CDAR_245121</name>
    <name evidence="2" type="ORF">CDAR_245441</name>
</gene>
<reference evidence="2 3" key="1">
    <citation type="submission" date="2021-06" db="EMBL/GenBank/DDBJ databases">
        <title>Caerostris darwini draft genome.</title>
        <authorList>
            <person name="Kono N."/>
            <person name="Arakawa K."/>
        </authorList>
    </citation>
    <scope>NUCLEOTIDE SEQUENCE [LARGE SCALE GENOMIC DNA]</scope>
</reference>
<keyword evidence="3" id="KW-1185">Reference proteome</keyword>
<sequence>MNELLIQCQNLLKILNTQPQVSEDQYSGNTSTARKTNISEVKARLFSEAHPNVSRQKRSSPILQVPGRYIAEEPRMFYYPVRCNVLESSYEKETDRHVLFWQEMNVYLMRHEL</sequence>
<name>A0AAV4P0R0_9ARAC</name>
<dbReference type="EMBL" id="BPLQ01002197">
    <property type="protein sequence ID" value="GIX89796.1"/>
    <property type="molecule type" value="Genomic_DNA"/>
</dbReference>
<accession>A0AAV4P0R0</accession>
<dbReference type="AlphaFoldDB" id="A0AAV4P0R0"/>
<organism evidence="2 3">
    <name type="scientific">Caerostris darwini</name>
    <dbReference type="NCBI Taxonomy" id="1538125"/>
    <lineage>
        <taxon>Eukaryota</taxon>
        <taxon>Metazoa</taxon>
        <taxon>Ecdysozoa</taxon>
        <taxon>Arthropoda</taxon>
        <taxon>Chelicerata</taxon>
        <taxon>Arachnida</taxon>
        <taxon>Araneae</taxon>
        <taxon>Araneomorphae</taxon>
        <taxon>Entelegynae</taxon>
        <taxon>Araneoidea</taxon>
        <taxon>Araneidae</taxon>
        <taxon>Caerostris</taxon>
    </lineage>
</organism>
<evidence type="ECO:0000313" key="2">
    <source>
        <dbReference type="EMBL" id="GIX89796.1"/>
    </source>
</evidence>
<evidence type="ECO:0000313" key="1">
    <source>
        <dbReference type="EMBL" id="GIX89723.1"/>
    </source>
</evidence>
<proteinExistence type="predicted"/>